<dbReference type="GO" id="GO:0016020">
    <property type="term" value="C:membrane"/>
    <property type="evidence" value="ECO:0007669"/>
    <property type="project" value="InterPro"/>
</dbReference>
<dbReference type="AlphaFoldDB" id="A0A4V2SC82"/>
<evidence type="ECO:0000256" key="2">
    <source>
        <dbReference type="ARBA" id="ARBA00022729"/>
    </source>
</evidence>
<proteinExistence type="inferred from homology"/>
<keyword evidence="4" id="KW-1185">Reference proteome</keyword>
<gene>
    <name evidence="3" type="ORF">EV688_101176</name>
</gene>
<protein>
    <submittedName>
        <fullName evidence="3">Phospholipid-binding lipoprotein MlaA</fullName>
    </submittedName>
</protein>
<comment type="similarity">
    <text evidence="1">Belongs to the MlaA family.</text>
</comment>
<keyword evidence="2" id="KW-0732">Signal</keyword>
<sequence length="229" mass="25238">MATLLLACASASVDARNDDPLEAINRPLFVMNDVIDRGVLKPVARSYDRVVPRPAKSGVSNFFANLLDVTNTLNSLLQWRLGEAGTSASRVAVNSTLGMFGLFDVASDMGIKRERTDFGQTLAVWGVPEGPYIMVPLLGPRTLRSGTGTVFDTLASPTAQVDQVALRNSMFFLELVSLRAQLLEADQLISGDRYIFVRDAYLQQRRSFISGGDVQDDFSDYEDDWAEEF</sequence>
<reference evidence="3 4" key="1">
    <citation type="submission" date="2019-03" db="EMBL/GenBank/DDBJ databases">
        <title>Genomic Encyclopedia of Type Strains, Phase IV (KMG-IV): sequencing the most valuable type-strain genomes for metagenomic binning, comparative biology and taxonomic classification.</title>
        <authorList>
            <person name="Goeker M."/>
        </authorList>
    </citation>
    <scope>NUCLEOTIDE SEQUENCE [LARGE SCALE GENOMIC DNA]</scope>
    <source>
        <strain evidence="3 4">DSM 23344</strain>
    </source>
</reference>
<name>A0A4V2SC82_9GAMM</name>
<comment type="caution">
    <text evidence="3">The sequence shown here is derived from an EMBL/GenBank/DDBJ whole genome shotgun (WGS) entry which is preliminary data.</text>
</comment>
<accession>A0A4V2SC82</accession>
<dbReference type="PRINTS" id="PR01805">
    <property type="entry name" value="VACJLIPOPROT"/>
</dbReference>
<dbReference type="OrthoDB" id="9785326at2"/>
<dbReference type="Pfam" id="PF04333">
    <property type="entry name" value="MlaA"/>
    <property type="match status" value="1"/>
</dbReference>
<evidence type="ECO:0000256" key="1">
    <source>
        <dbReference type="ARBA" id="ARBA00010634"/>
    </source>
</evidence>
<dbReference type="PANTHER" id="PTHR30035:SF3">
    <property type="entry name" value="INTERMEMBRANE PHOSPHOLIPID TRANSPORT SYSTEM LIPOPROTEIN MLAA"/>
    <property type="match status" value="1"/>
</dbReference>
<dbReference type="Proteomes" id="UP000294980">
    <property type="component" value="Unassembled WGS sequence"/>
</dbReference>
<dbReference type="PANTHER" id="PTHR30035">
    <property type="entry name" value="LIPOPROTEIN VACJ-RELATED"/>
    <property type="match status" value="1"/>
</dbReference>
<dbReference type="EMBL" id="SLWX01000001">
    <property type="protein sequence ID" value="TCO78360.1"/>
    <property type="molecule type" value="Genomic_DNA"/>
</dbReference>
<dbReference type="RefSeq" id="WP_117316432.1">
    <property type="nucleotide sequence ID" value="NZ_QQSW01000006.1"/>
</dbReference>
<keyword evidence="3" id="KW-0449">Lipoprotein</keyword>
<evidence type="ECO:0000313" key="3">
    <source>
        <dbReference type="EMBL" id="TCO78360.1"/>
    </source>
</evidence>
<dbReference type="GO" id="GO:0120010">
    <property type="term" value="P:intermembrane phospholipid transfer"/>
    <property type="evidence" value="ECO:0007669"/>
    <property type="project" value="TreeGrafter"/>
</dbReference>
<evidence type="ECO:0000313" key="4">
    <source>
        <dbReference type="Proteomes" id="UP000294980"/>
    </source>
</evidence>
<organism evidence="3 4">
    <name type="scientific">Chromatocurvus halotolerans</name>
    <dbReference type="NCBI Taxonomy" id="1132028"/>
    <lineage>
        <taxon>Bacteria</taxon>
        <taxon>Pseudomonadati</taxon>
        <taxon>Pseudomonadota</taxon>
        <taxon>Gammaproteobacteria</taxon>
        <taxon>Cellvibrionales</taxon>
        <taxon>Halieaceae</taxon>
        <taxon>Chromatocurvus</taxon>
    </lineage>
</organism>
<dbReference type="InterPro" id="IPR007428">
    <property type="entry name" value="MlaA"/>
</dbReference>